<protein>
    <submittedName>
        <fullName evidence="7">Sigma-70 family RNA polymerase sigma factor</fullName>
    </submittedName>
</protein>
<gene>
    <name evidence="7" type="ORF">V3H18_08775</name>
</gene>
<evidence type="ECO:0000259" key="5">
    <source>
        <dbReference type="Pfam" id="PF04542"/>
    </source>
</evidence>
<dbReference type="InterPro" id="IPR014284">
    <property type="entry name" value="RNA_pol_sigma-70_dom"/>
</dbReference>
<evidence type="ECO:0000313" key="8">
    <source>
        <dbReference type="Proteomes" id="UP001350748"/>
    </source>
</evidence>
<reference evidence="7 8" key="1">
    <citation type="submission" date="2024-02" db="EMBL/GenBank/DDBJ databases">
        <authorList>
            <person name="Grouzdev D."/>
        </authorList>
    </citation>
    <scope>NUCLEOTIDE SEQUENCE [LARGE SCALE GENOMIC DNA]</scope>
    <source>
        <strain evidence="7 8">9N</strain>
    </source>
</reference>
<dbReference type="EMBL" id="JAZHYN010000021">
    <property type="protein sequence ID" value="MEF3366624.1"/>
    <property type="molecule type" value="Genomic_DNA"/>
</dbReference>
<dbReference type="Proteomes" id="UP001350748">
    <property type="component" value="Unassembled WGS sequence"/>
</dbReference>
<dbReference type="SUPFAM" id="SSF88946">
    <property type="entry name" value="Sigma2 domain of RNA polymerase sigma factors"/>
    <property type="match status" value="1"/>
</dbReference>
<evidence type="ECO:0000256" key="3">
    <source>
        <dbReference type="ARBA" id="ARBA00023082"/>
    </source>
</evidence>
<sequence>MNAASSVLEKLYRDQARSLRAYARKRVGSHEAEDVVQDAFLKLLQEGRATDCLHPKAYLFRVASNTAVDALRKQMTRARYLSSEGQTQSGDVAEPAPKIESRIAVAQLEAFLDELPPPCRNAFLCYWLDEMSQSEIARYLGVTVRTVERRLAKALEHLRERTKRSQYKRL</sequence>
<dbReference type="InterPro" id="IPR036388">
    <property type="entry name" value="WH-like_DNA-bd_sf"/>
</dbReference>
<dbReference type="PANTHER" id="PTHR43133">
    <property type="entry name" value="RNA POLYMERASE ECF-TYPE SIGMA FACTO"/>
    <property type="match status" value="1"/>
</dbReference>
<comment type="caution">
    <text evidence="7">The sequence shown here is derived from an EMBL/GenBank/DDBJ whole genome shotgun (WGS) entry which is preliminary data.</text>
</comment>
<name>A0ABU7XHJ1_9HYPH</name>
<dbReference type="InterPro" id="IPR007627">
    <property type="entry name" value="RNA_pol_sigma70_r2"/>
</dbReference>
<dbReference type="NCBIfam" id="TIGR02937">
    <property type="entry name" value="sigma70-ECF"/>
    <property type="match status" value="1"/>
</dbReference>
<evidence type="ECO:0000313" key="7">
    <source>
        <dbReference type="EMBL" id="MEF3366624.1"/>
    </source>
</evidence>
<dbReference type="RefSeq" id="WP_332081647.1">
    <property type="nucleotide sequence ID" value="NZ_JAZHYN010000021.1"/>
</dbReference>
<keyword evidence="2" id="KW-0805">Transcription regulation</keyword>
<dbReference type="SUPFAM" id="SSF88659">
    <property type="entry name" value="Sigma3 and sigma4 domains of RNA polymerase sigma factors"/>
    <property type="match status" value="1"/>
</dbReference>
<evidence type="ECO:0000256" key="2">
    <source>
        <dbReference type="ARBA" id="ARBA00023015"/>
    </source>
</evidence>
<keyword evidence="3" id="KW-0731">Sigma factor</keyword>
<comment type="similarity">
    <text evidence="1">Belongs to the sigma-70 factor family. ECF subfamily.</text>
</comment>
<dbReference type="InterPro" id="IPR013249">
    <property type="entry name" value="RNA_pol_sigma70_r4_t2"/>
</dbReference>
<dbReference type="PANTHER" id="PTHR43133:SF63">
    <property type="entry name" value="RNA POLYMERASE SIGMA FACTOR FECI-RELATED"/>
    <property type="match status" value="1"/>
</dbReference>
<accession>A0ABU7XHJ1</accession>
<keyword evidence="4" id="KW-0804">Transcription</keyword>
<dbReference type="InterPro" id="IPR013325">
    <property type="entry name" value="RNA_pol_sigma_r2"/>
</dbReference>
<proteinExistence type="inferred from homology"/>
<dbReference type="Gene3D" id="1.10.1740.10">
    <property type="match status" value="1"/>
</dbReference>
<dbReference type="InterPro" id="IPR013324">
    <property type="entry name" value="RNA_pol_sigma_r3/r4-like"/>
</dbReference>
<evidence type="ECO:0000256" key="4">
    <source>
        <dbReference type="ARBA" id="ARBA00023163"/>
    </source>
</evidence>
<feature type="domain" description="RNA polymerase sigma-70 region 2" evidence="5">
    <location>
        <begin position="11"/>
        <end position="74"/>
    </location>
</feature>
<evidence type="ECO:0000259" key="6">
    <source>
        <dbReference type="Pfam" id="PF08281"/>
    </source>
</evidence>
<dbReference type="Pfam" id="PF04542">
    <property type="entry name" value="Sigma70_r2"/>
    <property type="match status" value="1"/>
</dbReference>
<dbReference type="CDD" id="cd06171">
    <property type="entry name" value="Sigma70_r4"/>
    <property type="match status" value="1"/>
</dbReference>
<dbReference type="Gene3D" id="1.10.10.10">
    <property type="entry name" value="Winged helix-like DNA-binding domain superfamily/Winged helix DNA-binding domain"/>
    <property type="match status" value="1"/>
</dbReference>
<dbReference type="Pfam" id="PF08281">
    <property type="entry name" value="Sigma70_r4_2"/>
    <property type="match status" value="1"/>
</dbReference>
<dbReference type="InterPro" id="IPR039425">
    <property type="entry name" value="RNA_pol_sigma-70-like"/>
</dbReference>
<feature type="domain" description="RNA polymerase sigma factor 70 region 4 type 2" evidence="6">
    <location>
        <begin position="107"/>
        <end position="158"/>
    </location>
</feature>
<organism evidence="7 8">
    <name type="scientific">Methylocystis borbori</name>
    <dbReference type="NCBI Taxonomy" id="3118750"/>
    <lineage>
        <taxon>Bacteria</taxon>
        <taxon>Pseudomonadati</taxon>
        <taxon>Pseudomonadota</taxon>
        <taxon>Alphaproteobacteria</taxon>
        <taxon>Hyphomicrobiales</taxon>
        <taxon>Methylocystaceae</taxon>
        <taxon>Methylocystis</taxon>
    </lineage>
</organism>
<keyword evidence="8" id="KW-1185">Reference proteome</keyword>
<evidence type="ECO:0000256" key="1">
    <source>
        <dbReference type="ARBA" id="ARBA00010641"/>
    </source>
</evidence>